<dbReference type="STRING" id="765440.A0A0C3B6N3"/>
<proteinExistence type="predicted"/>
<dbReference type="AlphaFoldDB" id="A0A0C3B6N3"/>
<name>A0A0C3B6N3_PILCF</name>
<dbReference type="Proteomes" id="UP000054166">
    <property type="component" value="Unassembled WGS sequence"/>
</dbReference>
<feature type="compositionally biased region" description="Low complexity" evidence="1">
    <location>
        <begin position="161"/>
        <end position="171"/>
    </location>
</feature>
<dbReference type="EMBL" id="KN832997">
    <property type="protein sequence ID" value="KIM81903.1"/>
    <property type="molecule type" value="Genomic_DNA"/>
</dbReference>
<feature type="compositionally biased region" description="Basic residues" evidence="1">
    <location>
        <begin position="81"/>
        <end position="92"/>
    </location>
</feature>
<accession>A0A0C3B6N3</accession>
<feature type="region of interest" description="Disordered" evidence="1">
    <location>
        <begin position="69"/>
        <end position="100"/>
    </location>
</feature>
<feature type="compositionally biased region" description="Basic residues" evidence="1">
    <location>
        <begin position="199"/>
        <end position="208"/>
    </location>
</feature>
<dbReference type="OrthoDB" id="8964048at2759"/>
<evidence type="ECO:0000313" key="3">
    <source>
        <dbReference type="Proteomes" id="UP000054166"/>
    </source>
</evidence>
<dbReference type="HOGENOM" id="CLU_1180061_0_0_1"/>
<dbReference type="InParanoid" id="A0A0C3B6N3"/>
<feature type="compositionally biased region" description="Basic residues" evidence="1">
    <location>
        <begin position="177"/>
        <end position="186"/>
    </location>
</feature>
<sequence>MVDYGTDLPTTVVTKHQRWIYTGRDRAKSRSPERYMSRHDDHDEKYYESRHRDSRDISRKRYALDCIDSPREHDDEDYSRSTHRTRGHHTRGRSPSPPAVRWITTLPSLNPPLTSEDTTIGDLHIDLTMTANEAEVQARALFTSKFESHHCRRSRSRSSSDDSSSDFSSASEDSRRPSKRSRRPSRSHSPSRSADRSRSKQKSKRKDKERHGDKERDKDKKRKKRKDKERKKDKDREERRSVLTGKKIKLKVHKDAGDDERDANRRDLLSFLNSAFE</sequence>
<reference evidence="2 3" key="1">
    <citation type="submission" date="2014-04" db="EMBL/GenBank/DDBJ databases">
        <authorList>
            <consortium name="DOE Joint Genome Institute"/>
            <person name="Kuo A."/>
            <person name="Tarkka M."/>
            <person name="Buscot F."/>
            <person name="Kohler A."/>
            <person name="Nagy L.G."/>
            <person name="Floudas D."/>
            <person name="Copeland A."/>
            <person name="Barry K.W."/>
            <person name="Cichocki N."/>
            <person name="Veneault-Fourrey C."/>
            <person name="LaButti K."/>
            <person name="Lindquist E.A."/>
            <person name="Lipzen A."/>
            <person name="Lundell T."/>
            <person name="Morin E."/>
            <person name="Murat C."/>
            <person name="Sun H."/>
            <person name="Tunlid A."/>
            <person name="Henrissat B."/>
            <person name="Grigoriev I.V."/>
            <person name="Hibbett D.S."/>
            <person name="Martin F."/>
            <person name="Nordberg H.P."/>
            <person name="Cantor M.N."/>
            <person name="Hua S.X."/>
        </authorList>
    </citation>
    <scope>NUCLEOTIDE SEQUENCE [LARGE SCALE GENOMIC DNA]</scope>
    <source>
        <strain evidence="2 3">F 1598</strain>
    </source>
</reference>
<feature type="compositionally biased region" description="Basic and acidic residues" evidence="1">
    <location>
        <begin position="209"/>
        <end position="218"/>
    </location>
</feature>
<reference evidence="3" key="2">
    <citation type="submission" date="2015-01" db="EMBL/GenBank/DDBJ databases">
        <title>Evolutionary Origins and Diversification of the Mycorrhizal Mutualists.</title>
        <authorList>
            <consortium name="DOE Joint Genome Institute"/>
            <consortium name="Mycorrhizal Genomics Consortium"/>
            <person name="Kohler A."/>
            <person name="Kuo A."/>
            <person name="Nagy L.G."/>
            <person name="Floudas D."/>
            <person name="Copeland A."/>
            <person name="Barry K.W."/>
            <person name="Cichocki N."/>
            <person name="Veneault-Fourrey C."/>
            <person name="LaButti K."/>
            <person name="Lindquist E.A."/>
            <person name="Lipzen A."/>
            <person name="Lundell T."/>
            <person name="Morin E."/>
            <person name="Murat C."/>
            <person name="Riley R."/>
            <person name="Ohm R."/>
            <person name="Sun H."/>
            <person name="Tunlid A."/>
            <person name="Henrissat B."/>
            <person name="Grigoriev I.V."/>
            <person name="Hibbett D.S."/>
            <person name="Martin F."/>
        </authorList>
    </citation>
    <scope>NUCLEOTIDE SEQUENCE [LARGE SCALE GENOMIC DNA]</scope>
    <source>
        <strain evidence="3">F 1598</strain>
    </source>
</reference>
<feature type="region of interest" description="Disordered" evidence="1">
    <location>
        <begin position="147"/>
        <end position="264"/>
    </location>
</feature>
<feature type="compositionally biased region" description="Basic and acidic residues" evidence="1">
    <location>
        <begin position="230"/>
        <end position="241"/>
    </location>
</feature>
<gene>
    <name evidence="2" type="ORF">PILCRDRAFT_8550</name>
</gene>
<evidence type="ECO:0000256" key="1">
    <source>
        <dbReference type="SAM" id="MobiDB-lite"/>
    </source>
</evidence>
<keyword evidence="3" id="KW-1185">Reference proteome</keyword>
<organism evidence="2 3">
    <name type="scientific">Piloderma croceum (strain F 1598)</name>
    <dbReference type="NCBI Taxonomy" id="765440"/>
    <lineage>
        <taxon>Eukaryota</taxon>
        <taxon>Fungi</taxon>
        <taxon>Dikarya</taxon>
        <taxon>Basidiomycota</taxon>
        <taxon>Agaricomycotina</taxon>
        <taxon>Agaricomycetes</taxon>
        <taxon>Agaricomycetidae</taxon>
        <taxon>Atheliales</taxon>
        <taxon>Atheliaceae</taxon>
        <taxon>Piloderma</taxon>
    </lineage>
</organism>
<feature type="region of interest" description="Disordered" evidence="1">
    <location>
        <begin position="24"/>
        <end position="54"/>
    </location>
</feature>
<feature type="compositionally biased region" description="Basic residues" evidence="1">
    <location>
        <begin position="219"/>
        <end position="229"/>
    </location>
</feature>
<protein>
    <submittedName>
        <fullName evidence="2">Uncharacterized protein</fullName>
    </submittedName>
</protein>
<evidence type="ECO:0000313" key="2">
    <source>
        <dbReference type="EMBL" id="KIM81903.1"/>
    </source>
</evidence>